<dbReference type="PANTHER" id="PTHR43415:SF3">
    <property type="entry name" value="GNAT-FAMILY ACETYLTRANSFERASE"/>
    <property type="match status" value="1"/>
</dbReference>
<evidence type="ECO:0000313" key="2">
    <source>
        <dbReference type="EMBL" id="MCQ5120873.1"/>
    </source>
</evidence>
<dbReference type="RefSeq" id="WP_102267280.1">
    <property type="nucleotide sequence ID" value="NZ_CANTYB010000053.1"/>
</dbReference>
<sequence length="186" mass="21532">MNIDVIGKKDGFVIRLAKAEDAIDYYEQNYCPLDKEVARLTGCKEAFSKEEVISFFMKSLEEDDRYFFLIIAPNGEIIGESVINEIDWDLKCANFRIGLYRQTERGKGIGTWATEITRDFAFEVLKLHRLELDVYSFNARAEKVYLKAGFQREGVLRDAVLDGEKYADDILMSILESEWKELKKAE</sequence>
<organism evidence="2 3">
    <name type="scientific">Massilicoli timonensis</name>
    <dbReference type="NCBI Taxonomy" id="2015901"/>
    <lineage>
        <taxon>Bacteria</taxon>
        <taxon>Bacillati</taxon>
        <taxon>Bacillota</taxon>
        <taxon>Erysipelotrichia</taxon>
        <taxon>Erysipelotrichales</taxon>
        <taxon>Erysipelotrichaceae</taxon>
        <taxon>Massilicoli</taxon>
    </lineage>
</organism>
<dbReference type="PANTHER" id="PTHR43415">
    <property type="entry name" value="SPERMIDINE N(1)-ACETYLTRANSFERASE"/>
    <property type="match status" value="1"/>
</dbReference>
<evidence type="ECO:0000313" key="3">
    <source>
        <dbReference type="Proteomes" id="UP001524435"/>
    </source>
</evidence>
<proteinExistence type="predicted"/>
<protein>
    <submittedName>
        <fullName evidence="2">GNAT family N-acetyltransferase</fullName>
    </submittedName>
</protein>
<dbReference type="Gene3D" id="3.40.630.30">
    <property type="match status" value="1"/>
</dbReference>
<evidence type="ECO:0000259" key="1">
    <source>
        <dbReference type="PROSITE" id="PS51186"/>
    </source>
</evidence>
<keyword evidence="3" id="KW-1185">Reference proteome</keyword>
<dbReference type="SUPFAM" id="SSF55729">
    <property type="entry name" value="Acyl-CoA N-acyltransferases (Nat)"/>
    <property type="match status" value="1"/>
</dbReference>
<name>A0ABT1SI29_9FIRM</name>
<dbReference type="InterPro" id="IPR000182">
    <property type="entry name" value="GNAT_dom"/>
</dbReference>
<dbReference type="Pfam" id="PF13302">
    <property type="entry name" value="Acetyltransf_3"/>
    <property type="match status" value="1"/>
</dbReference>
<comment type="caution">
    <text evidence="2">The sequence shown here is derived from an EMBL/GenBank/DDBJ whole genome shotgun (WGS) entry which is preliminary data.</text>
</comment>
<reference evidence="2 3" key="1">
    <citation type="submission" date="2022-06" db="EMBL/GenBank/DDBJ databases">
        <title>Isolation of gut microbiota from human fecal samples.</title>
        <authorList>
            <person name="Pamer E.G."/>
            <person name="Barat B."/>
            <person name="Waligurski E."/>
            <person name="Medina S."/>
            <person name="Paddock L."/>
            <person name="Mostad J."/>
        </authorList>
    </citation>
    <scope>NUCLEOTIDE SEQUENCE [LARGE SCALE GENOMIC DNA]</scope>
    <source>
        <strain evidence="2 3">DFI.6.1</strain>
    </source>
</reference>
<dbReference type="Proteomes" id="UP001524435">
    <property type="component" value="Unassembled WGS sequence"/>
</dbReference>
<feature type="domain" description="N-acetyltransferase" evidence="1">
    <location>
        <begin position="12"/>
        <end position="177"/>
    </location>
</feature>
<dbReference type="EMBL" id="JANGCH010000001">
    <property type="protein sequence ID" value="MCQ5120873.1"/>
    <property type="molecule type" value="Genomic_DNA"/>
</dbReference>
<accession>A0ABT1SI29</accession>
<dbReference type="PROSITE" id="PS51186">
    <property type="entry name" value="GNAT"/>
    <property type="match status" value="1"/>
</dbReference>
<gene>
    <name evidence="2" type="ORF">NE663_01200</name>
</gene>
<dbReference type="InterPro" id="IPR016181">
    <property type="entry name" value="Acyl_CoA_acyltransferase"/>
</dbReference>